<feature type="transmembrane region" description="Helical" evidence="6">
    <location>
        <begin position="12"/>
        <end position="34"/>
    </location>
</feature>
<feature type="transmembrane region" description="Helical" evidence="6">
    <location>
        <begin position="185"/>
        <end position="206"/>
    </location>
</feature>
<feature type="transmembrane region" description="Helical" evidence="6">
    <location>
        <begin position="318"/>
        <end position="339"/>
    </location>
</feature>
<evidence type="ECO:0000256" key="2">
    <source>
        <dbReference type="ARBA" id="ARBA00022692"/>
    </source>
</evidence>
<dbReference type="PANTHER" id="PTHR30474">
    <property type="entry name" value="CELL CYCLE PROTEIN"/>
    <property type="match status" value="1"/>
</dbReference>
<keyword evidence="3" id="KW-0133">Cell shape</keyword>
<dbReference type="GO" id="GO:0008360">
    <property type="term" value="P:regulation of cell shape"/>
    <property type="evidence" value="ECO:0007669"/>
    <property type="project" value="UniProtKB-KW"/>
</dbReference>
<dbReference type="Proteomes" id="UP000215596">
    <property type="component" value="Unassembled WGS sequence"/>
</dbReference>
<dbReference type="OrthoDB" id="9812661at2"/>
<reference evidence="7 8" key="1">
    <citation type="submission" date="2017-07" db="EMBL/GenBank/DDBJ databases">
        <title>Isolation and whole genome analysis of endospore-forming bacteria from heroin.</title>
        <authorList>
            <person name="Kalinowski J."/>
            <person name="Ahrens B."/>
            <person name="Al-Dilaimi A."/>
            <person name="Winkler A."/>
            <person name="Wibberg D."/>
            <person name="Schleenbecker U."/>
            <person name="Ruckert C."/>
            <person name="Wolfel R."/>
            <person name="Grass G."/>
        </authorList>
    </citation>
    <scope>NUCLEOTIDE SEQUENCE [LARGE SCALE GENOMIC DNA]</scope>
    <source>
        <strain evidence="7 8">7537-G1</strain>
    </source>
</reference>
<feature type="transmembrane region" description="Helical" evidence="6">
    <location>
        <begin position="137"/>
        <end position="155"/>
    </location>
</feature>
<evidence type="ECO:0000313" key="8">
    <source>
        <dbReference type="Proteomes" id="UP000215596"/>
    </source>
</evidence>
<dbReference type="AlphaFoldDB" id="A0A268EVU2"/>
<evidence type="ECO:0000256" key="5">
    <source>
        <dbReference type="ARBA" id="ARBA00023136"/>
    </source>
</evidence>
<proteinExistence type="predicted"/>
<evidence type="ECO:0000313" key="7">
    <source>
        <dbReference type="EMBL" id="PAD77249.1"/>
    </source>
</evidence>
<dbReference type="GO" id="GO:0005886">
    <property type="term" value="C:plasma membrane"/>
    <property type="evidence" value="ECO:0007669"/>
    <property type="project" value="TreeGrafter"/>
</dbReference>
<feature type="transmembrane region" description="Helical" evidence="6">
    <location>
        <begin position="46"/>
        <end position="65"/>
    </location>
</feature>
<dbReference type="GO" id="GO:0032153">
    <property type="term" value="C:cell division site"/>
    <property type="evidence" value="ECO:0007669"/>
    <property type="project" value="TreeGrafter"/>
</dbReference>
<dbReference type="RefSeq" id="WP_095264948.1">
    <property type="nucleotide sequence ID" value="NZ_NPBY01000030.1"/>
</dbReference>
<gene>
    <name evidence="7" type="ORF">CHH67_09575</name>
</gene>
<dbReference type="PROSITE" id="PS00428">
    <property type="entry name" value="FTSW_RODA_SPOVE"/>
    <property type="match status" value="1"/>
</dbReference>
<feature type="transmembrane region" description="Helical" evidence="6">
    <location>
        <begin position="72"/>
        <end position="90"/>
    </location>
</feature>
<dbReference type="Pfam" id="PF01098">
    <property type="entry name" value="FTSW_RODA_SPOVE"/>
    <property type="match status" value="1"/>
</dbReference>
<dbReference type="InterPro" id="IPR001182">
    <property type="entry name" value="FtsW/RodA"/>
</dbReference>
<evidence type="ECO:0000256" key="4">
    <source>
        <dbReference type="ARBA" id="ARBA00022989"/>
    </source>
</evidence>
<keyword evidence="4 6" id="KW-1133">Transmembrane helix</keyword>
<dbReference type="GO" id="GO:0015648">
    <property type="term" value="F:lipid-linked peptidoglycan transporter activity"/>
    <property type="evidence" value="ECO:0007669"/>
    <property type="project" value="TreeGrafter"/>
</dbReference>
<evidence type="ECO:0000256" key="1">
    <source>
        <dbReference type="ARBA" id="ARBA00004141"/>
    </source>
</evidence>
<comment type="caution">
    <text evidence="7">The sequence shown here is derived from an EMBL/GenBank/DDBJ whole genome shotgun (WGS) entry which is preliminary data.</text>
</comment>
<name>A0A268EVU2_9BACL</name>
<sequence length="399" mass="44658">MLNYFWEKIKKIDYLIVFVLLILMVVSLTSIYSVTKDTKLDGSHISMIKFYIVGFIAFFGMSLVDFRLLIKYAWYIYGGGLITLVLVIFIGKDLNGAQGWIYIGTLSVQPAELFKLVLIIFLSFVLYHKRKKPHLKFWSDVVPIGMIAFLPFALVMVQNDLGNALSYFVILVGLLWIGNIKYTHALIGAVVLLGGAFGGTQAYIHFHDELVESKLLKSHWMARLDSWLLPEEAPSDTVYHTRNAKLAISSGGLSGAGYMEGGYVQRNFIPYAYSDSIFVQIAEEYGFIGSSVLLLLYFILIHRMILIALECKNRAGPYLIVGIIAMFIYQIFENIGMFIGLMPLTGITLPFISYGGTSLLINMASIGVAMSVKLHGQEVEEDMPDPHAVRPAATRTREA</sequence>
<organism evidence="7 8">
    <name type="scientific">Paenibacillus campinasensis</name>
    <dbReference type="NCBI Taxonomy" id="66347"/>
    <lineage>
        <taxon>Bacteria</taxon>
        <taxon>Bacillati</taxon>
        <taxon>Bacillota</taxon>
        <taxon>Bacilli</taxon>
        <taxon>Bacillales</taxon>
        <taxon>Paenibacillaceae</taxon>
        <taxon>Paenibacillus</taxon>
    </lineage>
</organism>
<comment type="subcellular location">
    <subcellularLocation>
        <location evidence="1">Membrane</location>
        <topology evidence="1">Multi-pass membrane protein</topology>
    </subcellularLocation>
</comment>
<feature type="transmembrane region" description="Helical" evidence="6">
    <location>
        <begin position="161"/>
        <end position="178"/>
    </location>
</feature>
<evidence type="ECO:0000256" key="6">
    <source>
        <dbReference type="SAM" id="Phobius"/>
    </source>
</evidence>
<dbReference type="InterPro" id="IPR018365">
    <property type="entry name" value="Cell_cycle_FtsW-rel_CS"/>
</dbReference>
<feature type="transmembrane region" description="Helical" evidence="6">
    <location>
        <begin position="285"/>
        <end position="306"/>
    </location>
</feature>
<keyword evidence="2 6" id="KW-0812">Transmembrane</keyword>
<keyword evidence="5 6" id="KW-0472">Membrane</keyword>
<protein>
    <submittedName>
        <fullName evidence="7">Cell cycle protein</fullName>
    </submittedName>
</protein>
<dbReference type="PANTHER" id="PTHR30474:SF1">
    <property type="entry name" value="PEPTIDOGLYCAN GLYCOSYLTRANSFERASE MRDB"/>
    <property type="match status" value="1"/>
</dbReference>
<evidence type="ECO:0000256" key="3">
    <source>
        <dbReference type="ARBA" id="ARBA00022960"/>
    </source>
</evidence>
<accession>A0A268EVU2</accession>
<feature type="transmembrane region" description="Helical" evidence="6">
    <location>
        <begin position="351"/>
        <end position="372"/>
    </location>
</feature>
<dbReference type="GO" id="GO:0051301">
    <property type="term" value="P:cell division"/>
    <property type="evidence" value="ECO:0007669"/>
    <property type="project" value="InterPro"/>
</dbReference>
<feature type="transmembrane region" description="Helical" evidence="6">
    <location>
        <begin position="102"/>
        <end position="125"/>
    </location>
</feature>
<dbReference type="EMBL" id="NPBY01000030">
    <property type="protein sequence ID" value="PAD77249.1"/>
    <property type="molecule type" value="Genomic_DNA"/>
</dbReference>